<evidence type="ECO:0000256" key="7">
    <source>
        <dbReference type="ARBA" id="ARBA00022679"/>
    </source>
</evidence>
<dbReference type="Pfam" id="PF00905">
    <property type="entry name" value="Transpeptidase"/>
    <property type="match status" value="1"/>
</dbReference>
<evidence type="ECO:0000313" key="16">
    <source>
        <dbReference type="EMBL" id="TKZ17902.1"/>
    </source>
</evidence>
<dbReference type="InterPro" id="IPR023346">
    <property type="entry name" value="Lysozyme-like_dom_sf"/>
</dbReference>
<feature type="signal peptide" evidence="12">
    <location>
        <begin position="1"/>
        <end position="19"/>
    </location>
</feature>
<comment type="catalytic activity">
    <reaction evidence="11">
        <text>[GlcNAc-(1-&gt;4)-Mur2Ac(oyl-L-Ala-gamma-D-Glu-L-Lys-D-Ala-D-Ala)](n)-di-trans,octa-cis-undecaprenyl diphosphate + beta-D-GlcNAc-(1-&gt;4)-Mur2Ac(oyl-L-Ala-gamma-D-Glu-L-Lys-D-Ala-D-Ala)-di-trans,octa-cis-undecaprenyl diphosphate = [GlcNAc-(1-&gt;4)-Mur2Ac(oyl-L-Ala-gamma-D-Glu-L-Lys-D-Ala-D-Ala)](n+1)-di-trans,octa-cis-undecaprenyl diphosphate + di-trans,octa-cis-undecaprenyl diphosphate + H(+)</text>
        <dbReference type="Rhea" id="RHEA:23708"/>
        <dbReference type="Rhea" id="RHEA-COMP:9602"/>
        <dbReference type="Rhea" id="RHEA-COMP:9603"/>
        <dbReference type="ChEBI" id="CHEBI:15378"/>
        <dbReference type="ChEBI" id="CHEBI:58405"/>
        <dbReference type="ChEBI" id="CHEBI:60033"/>
        <dbReference type="ChEBI" id="CHEBI:78435"/>
        <dbReference type="EC" id="2.4.99.28"/>
    </reaction>
</comment>
<dbReference type="Gene3D" id="3.40.710.10">
    <property type="entry name" value="DD-peptidase/beta-lactamase superfamily"/>
    <property type="match status" value="1"/>
</dbReference>
<keyword evidence="9" id="KW-0511">Multifunctional enzyme</keyword>
<evidence type="ECO:0000256" key="5">
    <source>
        <dbReference type="ARBA" id="ARBA00022670"/>
    </source>
</evidence>
<proteinExistence type="inferred from homology"/>
<dbReference type="GO" id="GO:0006508">
    <property type="term" value="P:proteolysis"/>
    <property type="evidence" value="ECO:0007669"/>
    <property type="project" value="UniProtKB-KW"/>
</dbReference>
<comment type="similarity">
    <text evidence="2">In the C-terminal section; belongs to the transpeptidase family.</text>
</comment>
<keyword evidence="12" id="KW-0732">Signal</keyword>
<feature type="chain" id="PRO_5020770112" description="peptidoglycan glycosyltransferase" evidence="12">
    <location>
        <begin position="20"/>
        <end position="680"/>
    </location>
</feature>
<sequence length="680" mass="73941">MRRHILFGLVAVFWAAAFARDSFETWVNTTDLPPLLNATSTEVRDRNGALLRVYTVDNGLWRLGAAPQNVDPKYLEMLVAFEDKRFFAHSGVDPLAMLRATGQALAYGKVVSGGSTLTMQVARLLEDSGTGRWRGKLRQIRVALALEKRLDKDQILTLYLTHAPYGGNLEGIRAATLSWYGKEPTRLTPAQSAFLIALPQSPETRRPDRNFLSARDARNQVLDRLTQAGTLLDDTANAAKSEPVPHQRHPFPAFAPHLSDRATTRNRDARRHDLTIDMPLQKSLERLAAKALRGKEERLSIAILVADHNSGEILASVGSAGFSADGHRNGFVDMTQAIRSPGSTLKPLIYAMGFDQGLVHPQTLIDDKPVKFGTYAPQNFDGQFRGQLRVADALRLSLNIPVVLLTDQIGPARLMSAMKKAGADPVLPSGKAGLAIALGGIGLSLQDLTTLYAMQARGGKAVKLRWRKEDPLTEGERILSRAAAWQVGHIMSEMAPPAGASNMRLAFKTGTSYGHRDAWAVGYDGSHVAAVWIGRPDGTPVPGAFGGDLAAPVLFDVFQRLKPKLAPFGPPPPETLILSTAQLPLPLQRFRGRNAVFQAPPNSLELSFPPNGARLEGVETGLAVKVRHGKFPLTILANGHPLATDVRQRTINLPFTDKGASVLTVIDAAGRSDRVEIWID</sequence>
<dbReference type="AlphaFoldDB" id="A0A4U7MXI0"/>
<evidence type="ECO:0000259" key="14">
    <source>
        <dbReference type="Pfam" id="PF00912"/>
    </source>
</evidence>
<protein>
    <recommendedName>
        <fullName evidence="10">peptidoglycan glycosyltransferase</fullName>
        <ecNumber evidence="10">2.4.99.28</ecNumber>
    </recommendedName>
</protein>
<evidence type="ECO:0000256" key="9">
    <source>
        <dbReference type="ARBA" id="ARBA00023268"/>
    </source>
</evidence>
<comment type="similarity">
    <text evidence="3">In the N-terminal section; belongs to the glycosyltransferase 51 family.</text>
</comment>
<evidence type="ECO:0000256" key="8">
    <source>
        <dbReference type="ARBA" id="ARBA00022801"/>
    </source>
</evidence>
<dbReference type="Pfam" id="PF00912">
    <property type="entry name" value="Transgly"/>
    <property type="match status" value="1"/>
</dbReference>
<dbReference type="GO" id="GO:0004180">
    <property type="term" value="F:carboxypeptidase activity"/>
    <property type="evidence" value="ECO:0007669"/>
    <property type="project" value="UniProtKB-KW"/>
</dbReference>
<organism evidence="16 17">
    <name type="scientific">Shimia litoralis</name>
    <dbReference type="NCBI Taxonomy" id="420403"/>
    <lineage>
        <taxon>Bacteria</taxon>
        <taxon>Pseudomonadati</taxon>
        <taxon>Pseudomonadota</taxon>
        <taxon>Alphaproteobacteria</taxon>
        <taxon>Rhodobacterales</taxon>
        <taxon>Roseobacteraceae</taxon>
    </lineage>
</organism>
<dbReference type="NCBIfam" id="TIGR02073">
    <property type="entry name" value="PBP_1c"/>
    <property type="match status" value="1"/>
</dbReference>
<dbReference type="SUPFAM" id="SSF53955">
    <property type="entry name" value="Lysozyme-like"/>
    <property type="match status" value="1"/>
</dbReference>
<dbReference type="GO" id="GO:0008955">
    <property type="term" value="F:peptidoglycan glycosyltransferase activity"/>
    <property type="evidence" value="ECO:0007669"/>
    <property type="project" value="UniProtKB-EC"/>
</dbReference>
<dbReference type="Pfam" id="PF06832">
    <property type="entry name" value="BiPBP_C"/>
    <property type="match status" value="1"/>
</dbReference>
<gene>
    <name evidence="16" type="primary">pbpC</name>
    <name evidence="16" type="ORF">FAP39_13695</name>
</gene>
<evidence type="ECO:0000256" key="4">
    <source>
        <dbReference type="ARBA" id="ARBA00022645"/>
    </source>
</evidence>
<dbReference type="Proteomes" id="UP000306575">
    <property type="component" value="Unassembled WGS sequence"/>
</dbReference>
<evidence type="ECO:0000256" key="3">
    <source>
        <dbReference type="ARBA" id="ARBA00007739"/>
    </source>
</evidence>
<keyword evidence="8" id="KW-0378">Hydrolase</keyword>
<dbReference type="GO" id="GO:0030288">
    <property type="term" value="C:outer membrane-bounded periplasmic space"/>
    <property type="evidence" value="ECO:0007669"/>
    <property type="project" value="TreeGrafter"/>
</dbReference>
<dbReference type="InterPro" id="IPR012338">
    <property type="entry name" value="Beta-lactam/transpept-like"/>
</dbReference>
<dbReference type="EMBL" id="SULI01000020">
    <property type="protein sequence ID" value="TKZ17902.1"/>
    <property type="molecule type" value="Genomic_DNA"/>
</dbReference>
<dbReference type="PANTHER" id="PTHR32282">
    <property type="entry name" value="BINDING PROTEIN TRANSPEPTIDASE, PUTATIVE-RELATED"/>
    <property type="match status" value="1"/>
</dbReference>
<dbReference type="Gene3D" id="1.10.3810.10">
    <property type="entry name" value="Biosynthetic peptidoglycan transglycosylase-like"/>
    <property type="match status" value="1"/>
</dbReference>
<feature type="domain" description="Penicillin-binding C-terminal" evidence="15">
    <location>
        <begin position="598"/>
        <end position="677"/>
    </location>
</feature>
<comment type="pathway">
    <text evidence="1">Cell wall biogenesis; peptidoglycan biosynthesis.</text>
</comment>
<accession>A0A4U7MXI0</accession>
<dbReference type="OrthoDB" id="9766909at2"/>
<evidence type="ECO:0000256" key="1">
    <source>
        <dbReference type="ARBA" id="ARBA00004752"/>
    </source>
</evidence>
<dbReference type="GO" id="GO:0008658">
    <property type="term" value="F:penicillin binding"/>
    <property type="evidence" value="ECO:0007669"/>
    <property type="project" value="InterPro"/>
</dbReference>
<keyword evidence="7" id="KW-0808">Transferase</keyword>
<dbReference type="InterPro" id="IPR009647">
    <property type="entry name" value="PBP_C"/>
</dbReference>
<evidence type="ECO:0000256" key="11">
    <source>
        <dbReference type="ARBA" id="ARBA00049902"/>
    </source>
</evidence>
<keyword evidence="4" id="KW-0121">Carboxypeptidase</keyword>
<keyword evidence="5" id="KW-0645">Protease</keyword>
<name>A0A4U7MXI0_9RHOB</name>
<dbReference type="InterPro" id="IPR050396">
    <property type="entry name" value="Glycosyltr_51/Transpeptidase"/>
</dbReference>
<dbReference type="InterPro" id="IPR001460">
    <property type="entry name" value="PCN-bd_Tpept"/>
</dbReference>
<feature type="domain" description="Glycosyl transferase family 51" evidence="14">
    <location>
        <begin position="66"/>
        <end position="225"/>
    </location>
</feature>
<dbReference type="PANTHER" id="PTHR32282:SF15">
    <property type="entry name" value="PENICILLIN-BINDING PROTEIN 1C"/>
    <property type="match status" value="1"/>
</dbReference>
<dbReference type="GO" id="GO:0009252">
    <property type="term" value="P:peptidoglycan biosynthetic process"/>
    <property type="evidence" value="ECO:0007669"/>
    <property type="project" value="UniProtKB-UniPathway"/>
</dbReference>
<evidence type="ECO:0000313" key="17">
    <source>
        <dbReference type="Proteomes" id="UP000306575"/>
    </source>
</evidence>
<comment type="caution">
    <text evidence="16">The sequence shown here is derived from an EMBL/GenBank/DDBJ whole genome shotgun (WGS) entry which is preliminary data.</text>
</comment>
<reference evidence="16 17" key="1">
    <citation type="submission" date="2019-04" db="EMBL/GenBank/DDBJ databases">
        <title>Genome sequence of Pelagicola litoralis CL-ES2.</title>
        <authorList>
            <person name="Cao J."/>
        </authorList>
    </citation>
    <scope>NUCLEOTIDE SEQUENCE [LARGE SCALE GENOMIC DNA]</scope>
    <source>
        <strain evidence="16 17">CL-ES2</strain>
    </source>
</reference>
<dbReference type="UniPathway" id="UPA00219"/>
<dbReference type="SUPFAM" id="SSF56601">
    <property type="entry name" value="beta-lactamase/transpeptidase-like"/>
    <property type="match status" value="1"/>
</dbReference>
<dbReference type="EC" id="2.4.99.28" evidence="10"/>
<evidence type="ECO:0000259" key="13">
    <source>
        <dbReference type="Pfam" id="PF00905"/>
    </source>
</evidence>
<keyword evidence="6" id="KW-0328">Glycosyltransferase</keyword>
<evidence type="ECO:0000256" key="2">
    <source>
        <dbReference type="ARBA" id="ARBA00007090"/>
    </source>
</evidence>
<evidence type="ECO:0000256" key="10">
    <source>
        <dbReference type="ARBA" id="ARBA00044770"/>
    </source>
</evidence>
<evidence type="ECO:0000256" key="6">
    <source>
        <dbReference type="ARBA" id="ARBA00022676"/>
    </source>
</evidence>
<dbReference type="InterPro" id="IPR001264">
    <property type="entry name" value="Glyco_trans_51"/>
</dbReference>
<dbReference type="InterPro" id="IPR036950">
    <property type="entry name" value="PBP_transglycosylase"/>
</dbReference>
<evidence type="ECO:0000256" key="12">
    <source>
        <dbReference type="SAM" id="SignalP"/>
    </source>
</evidence>
<feature type="domain" description="Penicillin-binding protein transpeptidase" evidence="13">
    <location>
        <begin position="302"/>
        <end position="552"/>
    </location>
</feature>
<evidence type="ECO:0000259" key="15">
    <source>
        <dbReference type="Pfam" id="PF06832"/>
    </source>
</evidence>
<dbReference type="InterPro" id="IPR011815">
    <property type="entry name" value="PBP_1c"/>
</dbReference>
<keyword evidence="17" id="KW-1185">Reference proteome</keyword>